<name>A0A0K2GI58_NITMO</name>
<evidence type="ECO:0000313" key="4">
    <source>
        <dbReference type="Proteomes" id="UP000069205"/>
    </source>
</evidence>
<feature type="compositionally biased region" description="Basic and acidic residues" evidence="1">
    <location>
        <begin position="1"/>
        <end position="12"/>
    </location>
</feature>
<dbReference type="Proteomes" id="UP000069205">
    <property type="component" value="Chromosome"/>
</dbReference>
<dbReference type="SUPFAM" id="SSF141371">
    <property type="entry name" value="PilZ domain-like"/>
    <property type="match status" value="1"/>
</dbReference>
<sequence>MSHDVTGLEKGEPAATTEPAQRRKHVRYAVELPCRLIGERFGGRGAITDLSFGGCRVETDAAMTPGEYLRLEMDFVVRSHPLVIDLAVVRWAGRKVSGLEIIRIEPVQQERLRLLLRYIERDHALGAVTDSAAYGGSTA</sequence>
<dbReference type="Pfam" id="PF07238">
    <property type="entry name" value="PilZ"/>
    <property type="match status" value="1"/>
</dbReference>
<accession>A0A0K2GI58</accession>
<feature type="region of interest" description="Disordered" evidence="1">
    <location>
        <begin position="1"/>
        <end position="22"/>
    </location>
</feature>
<feature type="domain" description="PilZ" evidence="2">
    <location>
        <begin position="21"/>
        <end position="116"/>
    </location>
</feature>
<dbReference type="GO" id="GO:0035438">
    <property type="term" value="F:cyclic-di-GMP binding"/>
    <property type="evidence" value="ECO:0007669"/>
    <property type="project" value="InterPro"/>
</dbReference>
<evidence type="ECO:0000313" key="3">
    <source>
        <dbReference type="EMBL" id="ALA60302.1"/>
    </source>
</evidence>
<dbReference type="PATRIC" id="fig|42253.5.peg.3862"/>
<gene>
    <name evidence="3" type="ORF">NITMOv2_3916</name>
</gene>
<protein>
    <recommendedName>
        <fullName evidence="2">PilZ domain-containing protein</fullName>
    </recommendedName>
</protein>
<dbReference type="AlphaFoldDB" id="A0A0K2GI58"/>
<dbReference type="KEGG" id="nmv:NITMOv2_3916"/>
<evidence type="ECO:0000259" key="2">
    <source>
        <dbReference type="Pfam" id="PF07238"/>
    </source>
</evidence>
<dbReference type="InterPro" id="IPR009875">
    <property type="entry name" value="PilZ_domain"/>
</dbReference>
<proteinExistence type="predicted"/>
<reference evidence="3 4" key="1">
    <citation type="journal article" date="2015" name="Proc. Natl. Acad. Sci. U.S.A.">
        <title>Expanded metabolic versatility of ubiquitous nitrite-oxidizing bacteria from the genus Nitrospira.</title>
        <authorList>
            <person name="Koch H."/>
            <person name="Lucker S."/>
            <person name="Albertsen M."/>
            <person name="Kitzinger K."/>
            <person name="Herbold C."/>
            <person name="Spieck E."/>
            <person name="Nielsen P.H."/>
            <person name="Wagner M."/>
            <person name="Daims H."/>
        </authorList>
    </citation>
    <scope>NUCLEOTIDE SEQUENCE [LARGE SCALE GENOMIC DNA]</scope>
    <source>
        <strain evidence="3 4">NSP M-1</strain>
    </source>
</reference>
<keyword evidence="4" id="KW-1185">Reference proteome</keyword>
<dbReference type="Gene3D" id="2.40.10.220">
    <property type="entry name" value="predicted glycosyltransferase like domains"/>
    <property type="match status" value="1"/>
</dbReference>
<dbReference type="STRING" id="42253.NITMOv2_3916"/>
<dbReference type="RefSeq" id="WP_053381180.1">
    <property type="nucleotide sequence ID" value="NZ_CP011801.1"/>
</dbReference>
<dbReference type="OrthoDB" id="7864450at2"/>
<dbReference type="EMBL" id="CP011801">
    <property type="protein sequence ID" value="ALA60302.1"/>
    <property type="molecule type" value="Genomic_DNA"/>
</dbReference>
<organism evidence="3 4">
    <name type="scientific">Nitrospira moscoviensis</name>
    <dbReference type="NCBI Taxonomy" id="42253"/>
    <lineage>
        <taxon>Bacteria</taxon>
        <taxon>Pseudomonadati</taxon>
        <taxon>Nitrospirota</taxon>
        <taxon>Nitrospiria</taxon>
        <taxon>Nitrospirales</taxon>
        <taxon>Nitrospiraceae</taxon>
        <taxon>Nitrospira</taxon>
    </lineage>
</organism>
<evidence type="ECO:0000256" key="1">
    <source>
        <dbReference type="SAM" id="MobiDB-lite"/>
    </source>
</evidence>